<organism evidence="2 3">
    <name type="scientific">Lupinus albus</name>
    <name type="common">White lupine</name>
    <name type="synonym">Lupinus termis</name>
    <dbReference type="NCBI Taxonomy" id="3870"/>
    <lineage>
        <taxon>Eukaryota</taxon>
        <taxon>Viridiplantae</taxon>
        <taxon>Streptophyta</taxon>
        <taxon>Embryophyta</taxon>
        <taxon>Tracheophyta</taxon>
        <taxon>Spermatophyta</taxon>
        <taxon>Magnoliopsida</taxon>
        <taxon>eudicotyledons</taxon>
        <taxon>Gunneridae</taxon>
        <taxon>Pentapetalae</taxon>
        <taxon>rosids</taxon>
        <taxon>fabids</taxon>
        <taxon>Fabales</taxon>
        <taxon>Fabaceae</taxon>
        <taxon>Papilionoideae</taxon>
        <taxon>50 kb inversion clade</taxon>
        <taxon>genistoids sensu lato</taxon>
        <taxon>core genistoids</taxon>
        <taxon>Genisteae</taxon>
        <taxon>Lupinus</taxon>
    </lineage>
</organism>
<gene>
    <name evidence="2" type="ORF">Lalb_Chr23g0277591</name>
</gene>
<dbReference type="AlphaFoldDB" id="A0A6A4NEE6"/>
<dbReference type="OrthoDB" id="8062037at2759"/>
<accession>A0A6A4NEE6</accession>
<evidence type="ECO:0000313" key="2">
    <source>
        <dbReference type="EMBL" id="KAE9587780.1"/>
    </source>
</evidence>
<reference evidence="3" key="1">
    <citation type="journal article" date="2020" name="Nat. Commun.">
        <title>Genome sequence of the cluster root forming white lupin.</title>
        <authorList>
            <person name="Hufnagel B."/>
            <person name="Marques A."/>
            <person name="Soriano A."/>
            <person name="Marques L."/>
            <person name="Divol F."/>
            <person name="Doumas P."/>
            <person name="Sallet E."/>
            <person name="Mancinotti D."/>
            <person name="Carrere S."/>
            <person name="Marande W."/>
            <person name="Arribat S."/>
            <person name="Keller J."/>
            <person name="Huneau C."/>
            <person name="Blein T."/>
            <person name="Aime D."/>
            <person name="Laguerre M."/>
            <person name="Taylor J."/>
            <person name="Schubert V."/>
            <person name="Nelson M."/>
            <person name="Geu-Flores F."/>
            <person name="Crespi M."/>
            <person name="Gallardo-Guerrero K."/>
            <person name="Delaux P.-M."/>
            <person name="Salse J."/>
            <person name="Berges H."/>
            <person name="Guyot R."/>
            <person name="Gouzy J."/>
            <person name="Peret B."/>
        </authorList>
    </citation>
    <scope>NUCLEOTIDE SEQUENCE [LARGE SCALE GENOMIC DNA]</scope>
    <source>
        <strain evidence="3">cv. Amiga</strain>
    </source>
</reference>
<feature type="region of interest" description="Disordered" evidence="1">
    <location>
        <begin position="23"/>
        <end position="46"/>
    </location>
</feature>
<evidence type="ECO:0000256" key="1">
    <source>
        <dbReference type="SAM" id="MobiDB-lite"/>
    </source>
</evidence>
<sequence length="157" mass="18101">MNTRLTSDMENIVMDTPILTCNTQNNQSSEHERENEEHQHVEEEEEEEISRIMGTEEEVLTPDTSVREFRITFGKFLLRSHSTGHSLLQQPLHNLNTHTLRLAEHDVVLPGVWSSKTTWMTPPFVSSGWGKTTCWTPLRMSFCNTKGSQKPFHLLPL</sequence>
<proteinExistence type="predicted"/>
<dbReference type="Proteomes" id="UP000447434">
    <property type="component" value="Chromosome 23"/>
</dbReference>
<comment type="caution">
    <text evidence="2">The sequence shown here is derived from an EMBL/GenBank/DDBJ whole genome shotgun (WGS) entry which is preliminary data.</text>
</comment>
<evidence type="ECO:0000313" key="3">
    <source>
        <dbReference type="Proteomes" id="UP000447434"/>
    </source>
</evidence>
<feature type="compositionally biased region" description="Basic and acidic residues" evidence="1">
    <location>
        <begin position="29"/>
        <end position="41"/>
    </location>
</feature>
<keyword evidence="3" id="KW-1185">Reference proteome</keyword>
<protein>
    <submittedName>
        <fullName evidence="2">Uncharacterized protein</fullName>
    </submittedName>
</protein>
<dbReference type="EMBL" id="WOCE01000023">
    <property type="protein sequence ID" value="KAE9587780.1"/>
    <property type="molecule type" value="Genomic_DNA"/>
</dbReference>
<name>A0A6A4NEE6_LUPAL</name>